<accession>A0A543DV30</accession>
<feature type="transmembrane region" description="Helical" evidence="6">
    <location>
        <begin position="341"/>
        <end position="363"/>
    </location>
</feature>
<evidence type="ECO:0000256" key="6">
    <source>
        <dbReference type="SAM" id="Phobius"/>
    </source>
</evidence>
<protein>
    <submittedName>
        <fullName evidence="7">O-antigen/teichoic acid export membrane protein</fullName>
    </submittedName>
</protein>
<evidence type="ECO:0000313" key="7">
    <source>
        <dbReference type="EMBL" id="TQM13178.1"/>
    </source>
</evidence>
<dbReference type="EMBL" id="VFPD01000005">
    <property type="protein sequence ID" value="TQM13178.1"/>
    <property type="molecule type" value="Genomic_DNA"/>
</dbReference>
<gene>
    <name evidence="7" type="ORF">FB551_4548</name>
</gene>
<evidence type="ECO:0000256" key="1">
    <source>
        <dbReference type="ARBA" id="ARBA00004651"/>
    </source>
</evidence>
<feature type="transmembrane region" description="Helical" evidence="6">
    <location>
        <begin position="21"/>
        <end position="44"/>
    </location>
</feature>
<feature type="transmembrane region" description="Helical" evidence="6">
    <location>
        <begin position="308"/>
        <end position="329"/>
    </location>
</feature>
<keyword evidence="2" id="KW-1003">Cell membrane</keyword>
<dbReference type="PANTHER" id="PTHR30250">
    <property type="entry name" value="PST FAMILY PREDICTED COLANIC ACID TRANSPORTER"/>
    <property type="match status" value="1"/>
</dbReference>
<organism evidence="7 8">
    <name type="scientific">Chryseobacterium aquifrigidense</name>
    <dbReference type="NCBI Taxonomy" id="558021"/>
    <lineage>
        <taxon>Bacteria</taxon>
        <taxon>Pseudomonadati</taxon>
        <taxon>Bacteroidota</taxon>
        <taxon>Flavobacteriia</taxon>
        <taxon>Flavobacteriales</taxon>
        <taxon>Weeksellaceae</taxon>
        <taxon>Chryseobacterium group</taxon>
        <taxon>Chryseobacterium</taxon>
    </lineage>
</organism>
<feature type="transmembrane region" description="Helical" evidence="6">
    <location>
        <begin position="199"/>
        <end position="218"/>
    </location>
</feature>
<feature type="transmembrane region" description="Helical" evidence="6">
    <location>
        <begin position="266"/>
        <end position="287"/>
    </location>
</feature>
<keyword evidence="4 6" id="KW-1133">Transmembrane helix</keyword>
<dbReference type="GO" id="GO:0005886">
    <property type="term" value="C:plasma membrane"/>
    <property type="evidence" value="ECO:0007669"/>
    <property type="project" value="UniProtKB-SubCell"/>
</dbReference>
<evidence type="ECO:0000256" key="4">
    <source>
        <dbReference type="ARBA" id="ARBA00022989"/>
    </source>
</evidence>
<keyword evidence="3 6" id="KW-0812">Transmembrane</keyword>
<dbReference type="PANTHER" id="PTHR30250:SF11">
    <property type="entry name" value="O-ANTIGEN TRANSPORTER-RELATED"/>
    <property type="match status" value="1"/>
</dbReference>
<comment type="caution">
    <text evidence="7">The sequence shown here is derived from an EMBL/GenBank/DDBJ whole genome shotgun (WGS) entry which is preliminary data.</text>
</comment>
<dbReference type="AlphaFoldDB" id="A0A543DV30"/>
<feature type="transmembrane region" description="Helical" evidence="6">
    <location>
        <begin position="50"/>
        <end position="72"/>
    </location>
</feature>
<dbReference type="InterPro" id="IPR002797">
    <property type="entry name" value="Polysacc_synth"/>
</dbReference>
<feature type="transmembrane region" description="Helical" evidence="6">
    <location>
        <begin position="375"/>
        <end position="398"/>
    </location>
</feature>
<proteinExistence type="predicted"/>
<dbReference type="Pfam" id="PF01943">
    <property type="entry name" value="Polysacc_synt"/>
    <property type="match status" value="1"/>
</dbReference>
<feature type="transmembrane region" description="Helical" evidence="6">
    <location>
        <begin position="435"/>
        <end position="451"/>
    </location>
</feature>
<feature type="transmembrane region" description="Helical" evidence="6">
    <location>
        <begin position="230"/>
        <end position="246"/>
    </location>
</feature>
<feature type="transmembrane region" description="Helical" evidence="6">
    <location>
        <begin position="159"/>
        <end position="179"/>
    </location>
</feature>
<dbReference type="Proteomes" id="UP000316437">
    <property type="component" value="Unassembled WGS sequence"/>
</dbReference>
<feature type="transmembrane region" description="Helical" evidence="6">
    <location>
        <begin position="127"/>
        <end position="147"/>
    </location>
</feature>
<comment type="subcellular location">
    <subcellularLocation>
        <location evidence="1">Cell membrane</location>
        <topology evidence="1">Multi-pass membrane protein</topology>
    </subcellularLocation>
</comment>
<reference evidence="7 8" key="1">
    <citation type="submission" date="2019-06" db="EMBL/GenBank/DDBJ databases">
        <title>Sorghum-associated microbial communities from plants grown in Nebraska, USA.</title>
        <authorList>
            <person name="Schachtman D."/>
        </authorList>
    </citation>
    <scope>NUCLEOTIDE SEQUENCE [LARGE SCALE GENOMIC DNA]</scope>
    <source>
        <strain evidence="7 8">110</strain>
    </source>
</reference>
<evidence type="ECO:0000256" key="5">
    <source>
        <dbReference type="ARBA" id="ARBA00023136"/>
    </source>
</evidence>
<feature type="transmembrane region" description="Helical" evidence="6">
    <location>
        <begin position="457"/>
        <end position="475"/>
    </location>
</feature>
<feature type="transmembrane region" description="Helical" evidence="6">
    <location>
        <begin position="93"/>
        <end position="112"/>
    </location>
</feature>
<dbReference type="InterPro" id="IPR050833">
    <property type="entry name" value="Poly_Biosynth_Transport"/>
</dbReference>
<name>A0A543DV30_9FLAO</name>
<keyword evidence="5 6" id="KW-0472">Membrane</keyword>
<evidence type="ECO:0000256" key="2">
    <source>
        <dbReference type="ARBA" id="ARBA00022475"/>
    </source>
</evidence>
<sequence length="487" mass="56097">MLKVLHLQKNSALYKKLLGQTIIYGVGAIAPRIILFILNPLLIYKIPNEGFAIFTQLYAWISFVNIILSFGFETAYFRFSAEDDNEKKTFNTSFWFLFSTSTVFLAFCYLFNQPIADYAGYHDNPEYIRWFALIAFFDNLLVIPFAWLRFHNKPIKYSAVRIVQSIFQAVFTAALFFWIPESISKSMGLDQNVDYPFFSNLAGSALGFLLLFPIILKVRFQFVTSLFKRMIKYSFPLMLAGFAFMINENFDKSIQRNHISDEEAGAYGGCYKLAVLMTLFVTAYRMGIEPFFFKQMDKGDAKKTYAKVAEYFAFFACAVALGIIANISWLKAVFIPNKSYWIAIDIIPIIVIANLCFGIYYNFSTWYKVTDRTSMGTVISWLGAGINIGLNLLALNYYHSMIGSAWATFGAYVVMMIVSYLLGQKYYPIPYRMKKMSFFLILLGIFSFIIVKYLNYNIITSNLLFLTFTGILIYSEKNLILSRIRKN</sequence>
<evidence type="ECO:0000256" key="3">
    <source>
        <dbReference type="ARBA" id="ARBA00022692"/>
    </source>
</evidence>
<feature type="transmembrane region" description="Helical" evidence="6">
    <location>
        <begin position="404"/>
        <end position="423"/>
    </location>
</feature>
<keyword evidence="8" id="KW-1185">Reference proteome</keyword>
<evidence type="ECO:0000313" key="8">
    <source>
        <dbReference type="Proteomes" id="UP000316437"/>
    </source>
</evidence>